<dbReference type="CDD" id="cd12913">
    <property type="entry name" value="PDC1_MCP_like"/>
    <property type="match status" value="1"/>
</dbReference>
<evidence type="ECO:0000259" key="1">
    <source>
        <dbReference type="Pfam" id="PF22572"/>
    </source>
</evidence>
<dbReference type="Proteomes" id="UP000683360">
    <property type="component" value="Unassembled WGS sequence"/>
</dbReference>
<organism evidence="2 3">
    <name type="scientific">Mytilus edulis</name>
    <name type="common">Blue mussel</name>
    <dbReference type="NCBI Taxonomy" id="6550"/>
    <lineage>
        <taxon>Eukaryota</taxon>
        <taxon>Metazoa</taxon>
        <taxon>Spiralia</taxon>
        <taxon>Lophotrochozoa</taxon>
        <taxon>Mollusca</taxon>
        <taxon>Bivalvia</taxon>
        <taxon>Autobranchia</taxon>
        <taxon>Pteriomorphia</taxon>
        <taxon>Mytilida</taxon>
        <taxon>Mytiloidea</taxon>
        <taxon>Mytilidae</taxon>
        <taxon>Mytilinae</taxon>
        <taxon>Mytilus</taxon>
    </lineage>
</organism>
<proteinExistence type="predicted"/>
<dbReference type="AlphaFoldDB" id="A0A8S3Q584"/>
<evidence type="ECO:0000313" key="3">
    <source>
        <dbReference type="Proteomes" id="UP000683360"/>
    </source>
</evidence>
<evidence type="ECO:0000313" key="2">
    <source>
        <dbReference type="EMBL" id="CAG2191044.1"/>
    </source>
</evidence>
<reference evidence="2" key="1">
    <citation type="submission" date="2021-03" db="EMBL/GenBank/DDBJ databases">
        <authorList>
            <person name="Bekaert M."/>
        </authorList>
    </citation>
    <scope>NUCLEOTIDE SEQUENCE</scope>
</reference>
<dbReference type="EMBL" id="CAJPWZ010000350">
    <property type="protein sequence ID" value="CAG2191044.1"/>
    <property type="molecule type" value="Genomic_DNA"/>
</dbReference>
<name>A0A8S3Q584_MYTED</name>
<dbReference type="PANTHER" id="PTHR24024">
    <property type="entry name" value="PULMONARY SURFACTANT-ASSOCIATED PROTEIN A"/>
    <property type="match status" value="1"/>
</dbReference>
<protein>
    <recommendedName>
        <fullName evidence="1">GPR158/179 extracellular domain-containing protein</fullName>
    </recommendedName>
</protein>
<dbReference type="PANTHER" id="PTHR24024:SF18">
    <property type="entry name" value="SHORT-CHAIN COLLAGEN C4-LIKE"/>
    <property type="match status" value="1"/>
</dbReference>
<sequence length="606" mass="67480">MNSLSITDVKNDNIFRVLEKIGTTVSRETCTSLSPDEELDIAVDFTKWEEYADLAIYNSNYLSAQIQKHGGSLEAFHESLCHDLVTNLVVTAKPEILSGVVEFAPGVLKNYELFAAFAVNTNGTVESVELGSFYNYTNDSLVNEWYSVLRDQNYENVAIDRTKTTFRNGTIIEADILVARRDDGHVTKPYYDCGGGYVWMFTYSSPIFGRNRDGSPIFKGVATIDIELTDKDINQCDLGYDDDSVDLFFNVFRGTHKCPIETTCNFRPGFGFRVGGYICICNDGVDYNGNYIGFNGEEVEKATDLSKFKCKTTHHGYRSAFGSDSNDRQSGTYLPFNSDDADVYYKDPYMNCSEDAACDDVVTMPLVDNLGATLKADIDVKNLNKHLKTFIEQEMKKVFEETANNVKTLVEKEIDELNTTVQEKQSGVTYIRWGRKDCPSGAELVYAGQAGGNHYSNKGGGVNYLCLPNDPENGEQQSYSNDQIYGSEYEISYAHTPTGWPGSLHNTEVPCSVCFRNHKSAMIMIPGRKTCYSGWNTEYHGYLMSDQNSQAKTDYACVDSNAEPLDNSNDMNEDGALFLTVRAKCGSLKCPPYTNGATVLCSVCTK</sequence>
<feature type="domain" description="GPR158/179 extracellular" evidence="1">
    <location>
        <begin position="186"/>
        <end position="284"/>
    </location>
</feature>
<dbReference type="InterPro" id="IPR051077">
    <property type="entry name" value="Ca-dependent_lectin"/>
</dbReference>
<gene>
    <name evidence="2" type="ORF">MEDL_6303</name>
</gene>
<dbReference type="InterPro" id="IPR054714">
    <property type="entry name" value="GPR158_179_extracellular"/>
</dbReference>
<keyword evidence="3" id="KW-1185">Reference proteome</keyword>
<accession>A0A8S3Q584</accession>
<dbReference type="Pfam" id="PF22572">
    <property type="entry name" value="GPR158_179_EC"/>
    <property type="match status" value="1"/>
</dbReference>
<dbReference type="GO" id="GO:0005615">
    <property type="term" value="C:extracellular space"/>
    <property type="evidence" value="ECO:0007669"/>
    <property type="project" value="TreeGrafter"/>
</dbReference>
<comment type="caution">
    <text evidence="2">The sequence shown here is derived from an EMBL/GenBank/DDBJ whole genome shotgun (WGS) entry which is preliminary data.</text>
</comment>
<dbReference type="Gene3D" id="3.30.450.20">
    <property type="entry name" value="PAS domain"/>
    <property type="match status" value="1"/>
</dbReference>
<dbReference type="OrthoDB" id="6086925at2759"/>